<gene>
    <name evidence="1" type="ORF">SERLADRAFT_347386</name>
</gene>
<protein>
    <recommendedName>
        <fullName evidence="2">Reverse transcriptase domain-containing protein</fullName>
    </recommendedName>
</protein>
<dbReference type="AlphaFoldDB" id="F8NNK4"/>
<dbReference type="Proteomes" id="UP000008064">
    <property type="component" value="Unassembled WGS sequence"/>
</dbReference>
<dbReference type="RefSeq" id="XP_007316152.1">
    <property type="nucleotide sequence ID" value="XM_007316090.1"/>
</dbReference>
<dbReference type="GeneID" id="18809138"/>
<name>F8NNK4_SERL9</name>
<proteinExistence type="predicted"/>
<dbReference type="OrthoDB" id="3250101at2759"/>
<evidence type="ECO:0008006" key="2">
    <source>
        <dbReference type="Google" id="ProtNLM"/>
    </source>
</evidence>
<dbReference type="KEGG" id="sla:SERLADRAFT_347386"/>
<sequence>ILTKMDLRWGYNNVRIKEEDAWKAAVIHEKCFMYGHGIPRHIVPRRKCEELIFLIAFPSCRG</sequence>
<dbReference type="EMBL" id="GL945431">
    <property type="protein sequence ID" value="EGO28061.1"/>
    <property type="molecule type" value="Genomic_DNA"/>
</dbReference>
<feature type="non-terminal residue" evidence="1">
    <location>
        <position position="1"/>
    </location>
</feature>
<accession>F8NNK4</accession>
<reference evidence="1" key="1">
    <citation type="submission" date="2011-04" db="EMBL/GenBank/DDBJ databases">
        <title>Evolution of plant cell wall degrading machinery underlies the functional diversity of forest fungi.</title>
        <authorList>
            <consortium name="US DOE Joint Genome Institute (JGI-PGF)"/>
            <person name="Eastwood D.C."/>
            <person name="Floudas D."/>
            <person name="Binder M."/>
            <person name="Majcherczyk A."/>
            <person name="Schneider P."/>
            <person name="Aerts A."/>
            <person name="Asiegbu F.O."/>
            <person name="Baker S.E."/>
            <person name="Barry K."/>
            <person name="Bendiksby M."/>
            <person name="Blumentritt M."/>
            <person name="Coutinho P.M."/>
            <person name="Cullen D."/>
            <person name="Cullen D."/>
            <person name="Gathman A."/>
            <person name="Goodell B."/>
            <person name="Henrissat B."/>
            <person name="Ihrmark K."/>
            <person name="Kauserud H."/>
            <person name="Kohler A."/>
            <person name="LaButti K."/>
            <person name="Lapidus A."/>
            <person name="Lavin J.L."/>
            <person name="Lee Y.-H."/>
            <person name="Lindquist E."/>
            <person name="Lilly W."/>
            <person name="Lucas S."/>
            <person name="Morin E."/>
            <person name="Murat C."/>
            <person name="Oguiza J.A."/>
            <person name="Park J."/>
            <person name="Pisabarro A.G."/>
            <person name="Riley R."/>
            <person name="Rosling A."/>
            <person name="Salamov A."/>
            <person name="Schmidt O."/>
            <person name="Schmutz J."/>
            <person name="Skrede I."/>
            <person name="Stenlid J."/>
            <person name="Wiebenga A."/>
            <person name="Xie X."/>
            <person name="Kues U."/>
            <person name="Hibbett D.S."/>
            <person name="Hoffmeister D."/>
            <person name="Hogberg N."/>
            <person name="Martin F."/>
            <person name="Grigoriev I.V."/>
            <person name="Watkinson S.C."/>
        </authorList>
    </citation>
    <scope>NUCLEOTIDE SEQUENCE</scope>
    <source>
        <strain evidence="1">S7.9</strain>
    </source>
</reference>
<dbReference type="HOGENOM" id="CLU_2910559_0_0_1"/>
<organism>
    <name type="scientific">Serpula lacrymans var. lacrymans (strain S7.9)</name>
    <name type="common">Dry rot fungus</name>
    <dbReference type="NCBI Taxonomy" id="578457"/>
    <lineage>
        <taxon>Eukaryota</taxon>
        <taxon>Fungi</taxon>
        <taxon>Dikarya</taxon>
        <taxon>Basidiomycota</taxon>
        <taxon>Agaricomycotina</taxon>
        <taxon>Agaricomycetes</taxon>
        <taxon>Agaricomycetidae</taxon>
        <taxon>Boletales</taxon>
        <taxon>Coniophorineae</taxon>
        <taxon>Serpulaceae</taxon>
        <taxon>Serpula</taxon>
    </lineage>
</organism>
<evidence type="ECO:0000313" key="1">
    <source>
        <dbReference type="EMBL" id="EGO28061.1"/>
    </source>
</evidence>